<dbReference type="InterPro" id="IPR029058">
    <property type="entry name" value="AB_hydrolase_fold"/>
</dbReference>
<proteinExistence type="predicted"/>
<evidence type="ECO:0000313" key="2">
    <source>
        <dbReference type="EMBL" id="GGY30591.1"/>
    </source>
</evidence>
<sequence length="143" mass="15247">MGTQIVQNPADYRAVMAKVGIHDMLATKPRSRTALQRQRIRHHQRPGAVQGDPGIFAAAEHATAHRVSAVLMTNGANGPRVASWQSCKFTAALENATASTQPIILLTRMNAGHGIGAPFSQRVGDTAIGLTFFAHELGLSVMP</sequence>
<reference evidence="3" key="1">
    <citation type="journal article" date="2019" name="Int. J. Syst. Evol. Microbiol.">
        <title>The Global Catalogue of Microorganisms (GCM) 10K type strain sequencing project: providing services to taxonomists for standard genome sequencing and annotation.</title>
        <authorList>
            <consortium name="The Broad Institute Genomics Platform"/>
            <consortium name="The Broad Institute Genome Sequencing Center for Infectious Disease"/>
            <person name="Wu L."/>
            <person name="Ma J."/>
        </authorList>
    </citation>
    <scope>NUCLEOTIDE SEQUENCE [LARGE SCALE GENOMIC DNA]</scope>
    <source>
        <strain evidence="3">KCTC 22232</strain>
    </source>
</reference>
<dbReference type="Pfam" id="PF00326">
    <property type="entry name" value="Peptidase_S9"/>
    <property type="match status" value="1"/>
</dbReference>
<organism evidence="2 3">
    <name type="scientific">Rhodanobacter panaciterrae</name>
    <dbReference type="NCBI Taxonomy" id="490572"/>
    <lineage>
        <taxon>Bacteria</taxon>
        <taxon>Pseudomonadati</taxon>
        <taxon>Pseudomonadota</taxon>
        <taxon>Gammaproteobacteria</taxon>
        <taxon>Lysobacterales</taxon>
        <taxon>Rhodanobacteraceae</taxon>
        <taxon>Rhodanobacter</taxon>
    </lineage>
</organism>
<dbReference type="InterPro" id="IPR001375">
    <property type="entry name" value="Peptidase_S9_cat"/>
</dbReference>
<name>A0ABQ3A0J8_9GAMM</name>
<dbReference type="EMBL" id="BMXT01000002">
    <property type="protein sequence ID" value="GGY30591.1"/>
    <property type="molecule type" value="Genomic_DNA"/>
</dbReference>
<comment type="caution">
    <text evidence="2">The sequence shown here is derived from an EMBL/GenBank/DDBJ whole genome shotgun (WGS) entry which is preliminary data.</text>
</comment>
<accession>A0ABQ3A0J8</accession>
<gene>
    <name evidence="2" type="ORF">GCM10008098_25130</name>
</gene>
<evidence type="ECO:0000259" key="1">
    <source>
        <dbReference type="Pfam" id="PF00326"/>
    </source>
</evidence>
<keyword evidence="3" id="KW-1185">Reference proteome</keyword>
<feature type="domain" description="Peptidase S9 prolyl oligopeptidase catalytic" evidence="1">
    <location>
        <begin position="5"/>
        <end position="138"/>
    </location>
</feature>
<evidence type="ECO:0000313" key="3">
    <source>
        <dbReference type="Proteomes" id="UP000621898"/>
    </source>
</evidence>
<dbReference type="Proteomes" id="UP000621898">
    <property type="component" value="Unassembled WGS sequence"/>
</dbReference>
<dbReference type="Gene3D" id="3.40.50.1820">
    <property type="entry name" value="alpha/beta hydrolase"/>
    <property type="match status" value="1"/>
</dbReference>
<protein>
    <recommendedName>
        <fullName evidence="1">Peptidase S9 prolyl oligopeptidase catalytic domain-containing protein</fullName>
    </recommendedName>
</protein>